<name>A0AAV4C9J7_9GAST</name>
<proteinExistence type="predicted"/>
<comment type="caution">
    <text evidence="2">The sequence shown here is derived from an EMBL/GenBank/DDBJ whole genome shotgun (WGS) entry which is preliminary data.</text>
</comment>
<reference evidence="2 3" key="1">
    <citation type="journal article" date="2021" name="Elife">
        <title>Chloroplast acquisition without the gene transfer in kleptoplastic sea slugs, Plakobranchus ocellatus.</title>
        <authorList>
            <person name="Maeda T."/>
            <person name="Takahashi S."/>
            <person name="Yoshida T."/>
            <person name="Shimamura S."/>
            <person name="Takaki Y."/>
            <person name="Nagai Y."/>
            <person name="Toyoda A."/>
            <person name="Suzuki Y."/>
            <person name="Arimoto A."/>
            <person name="Ishii H."/>
            <person name="Satoh N."/>
            <person name="Nishiyama T."/>
            <person name="Hasebe M."/>
            <person name="Maruyama T."/>
            <person name="Minagawa J."/>
            <person name="Obokata J."/>
            <person name="Shigenobu S."/>
        </authorList>
    </citation>
    <scope>NUCLEOTIDE SEQUENCE [LARGE SCALE GENOMIC DNA]</scope>
</reference>
<organism evidence="2 3">
    <name type="scientific">Plakobranchus ocellatus</name>
    <dbReference type="NCBI Taxonomy" id="259542"/>
    <lineage>
        <taxon>Eukaryota</taxon>
        <taxon>Metazoa</taxon>
        <taxon>Spiralia</taxon>
        <taxon>Lophotrochozoa</taxon>
        <taxon>Mollusca</taxon>
        <taxon>Gastropoda</taxon>
        <taxon>Heterobranchia</taxon>
        <taxon>Euthyneura</taxon>
        <taxon>Panpulmonata</taxon>
        <taxon>Sacoglossa</taxon>
        <taxon>Placobranchoidea</taxon>
        <taxon>Plakobranchidae</taxon>
        <taxon>Plakobranchus</taxon>
    </lineage>
</organism>
<evidence type="ECO:0000256" key="1">
    <source>
        <dbReference type="SAM" id="Phobius"/>
    </source>
</evidence>
<dbReference type="AlphaFoldDB" id="A0AAV4C9J7"/>
<dbReference type="Proteomes" id="UP000735302">
    <property type="component" value="Unassembled WGS sequence"/>
</dbReference>
<evidence type="ECO:0000313" key="3">
    <source>
        <dbReference type="Proteomes" id="UP000735302"/>
    </source>
</evidence>
<keyword evidence="1" id="KW-1133">Transmembrane helix</keyword>
<keyword evidence="1" id="KW-0812">Transmembrane</keyword>
<protein>
    <recommendedName>
        <fullName evidence="4">Copper transporter</fullName>
    </recommendedName>
</protein>
<dbReference type="EMBL" id="BLXT01006160">
    <property type="protein sequence ID" value="GFO29380.1"/>
    <property type="molecule type" value="Genomic_DNA"/>
</dbReference>
<accession>A0AAV4C9J7</accession>
<evidence type="ECO:0008006" key="4">
    <source>
        <dbReference type="Google" id="ProtNLM"/>
    </source>
</evidence>
<keyword evidence="1" id="KW-0472">Membrane</keyword>
<sequence>MIQGTSTAPSQINHVTTITGGSSNHRQPFMDLGNVYREKYSVVTRPEGLYQMLWCRLETVLVYLWVLTQTVCLLVGLTVLHFTTFSAILCYLVNGVIRGRRELLPHKYQ</sequence>
<feature type="transmembrane region" description="Helical" evidence="1">
    <location>
        <begin position="62"/>
        <end position="93"/>
    </location>
</feature>
<evidence type="ECO:0000313" key="2">
    <source>
        <dbReference type="EMBL" id="GFO29380.1"/>
    </source>
</evidence>
<keyword evidence="3" id="KW-1185">Reference proteome</keyword>
<gene>
    <name evidence="2" type="ORF">PoB_005588500</name>
</gene>